<dbReference type="Gene3D" id="2.30.110.10">
    <property type="entry name" value="Electron Transport, Fmn-binding Protein, Chain A"/>
    <property type="match status" value="1"/>
</dbReference>
<dbReference type="InterPro" id="IPR012349">
    <property type="entry name" value="Split_barrel_FMN-bd"/>
</dbReference>
<dbReference type="Proteomes" id="UP001596484">
    <property type="component" value="Unassembled WGS sequence"/>
</dbReference>
<dbReference type="EMBL" id="JBHTCS010000001">
    <property type="protein sequence ID" value="MFC7446445.1"/>
    <property type="molecule type" value="Genomic_DNA"/>
</dbReference>
<keyword evidence="4" id="KW-1185">Reference proteome</keyword>
<dbReference type="SUPFAM" id="SSF50475">
    <property type="entry name" value="FMN-binding split barrel"/>
    <property type="match status" value="1"/>
</dbReference>
<sequence length="172" mass="19243">MTHSPNYRDANPLFRFMRTVGGTKPMSRYSARTLHHVDRLIFRLTKGRTTMTSMTTGFPVVMLTTTGAKSGVARTLPLLGLPDGDRIAVIASNYGQHDNPGWYYNLRKQPAATITVAGGTPRTVRAYEAEGDERERLWQKGLDVYPGWAGYERRATDRRIPVMVLEPEASAD</sequence>
<evidence type="ECO:0000256" key="2">
    <source>
        <dbReference type="ARBA" id="ARBA00049106"/>
    </source>
</evidence>
<reference evidence="4" key="1">
    <citation type="journal article" date="2019" name="Int. J. Syst. Evol. Microbiol.">
        <title>The Global Catalogue of Microorganisms (GCM) 10K type strain sequencing project: providing services to taxonomists for standard genome sequencing and annotation.</title>
        <authorList>
            <consortium name="The Broad Institute Genomics Platform"/>
            <consortium name="The Broad Institute Genome Sequencing Center for Infectious Disease"/>
            <person name="Wu L."/>
            <person name="Ma J."/>
        </authorList>
    </citation>
    <scope>NUCLEOTIDE SEQUENCE [LARGE SCALE GENOMIC DNA]</scope>
    <source>
        <strain evidence="4">ICMP 19430</strain>
    </source>
</reference>
<evidence type="ECO:0000313" key="4">
    <source>
        <dbReference type="Proteomes" id="UP001596484"/>
    </source>
</evidence>
<proteinExistence type="inferred from homology"/>
<accession>A0ABW2RRM4</accession>
<comment type="catalytic activity">
    <reaction evidence="2">
        <text>oxidized coenzyme F420-(gamma-L-Glu)(n) + a quinol + H(+) = reduced coenzyme F420-(gamma-L-Glu)(n) + a quinone</text>
        <dbReference type="Rhea" id="RHEA:39663"/>
        <dbReference type="Rhea" id="RHEA-COMP:12939"/>
        <dbReference type="Rhea" id="RHEA-COMP:14378"/>
        <dbReference type="ChEBI" id="CHEBI:15378"/>
        <dbReference type="ChEBI" id="CHEBI:24646"/>
        <dbReference type="ChEBI" id="CHEBI:132124"/>
        <dbReference type="ChEBI" id="CHEBI:133980"/>
        <dbReference type="ChEBI" id="CHEBI:139511"/>
    </reaction>
</comment>
<dbReference type="Pfam" id="PF04075">
    <property type="entry name" value="F420H2_quin_red"/>
    <property type="match status" value="1"/>
</dbReference>
<gene>
    <name evidence="3" type="ORF">ACFQS9_00925</name>
</gene>
<dbReference type="InterPro" id="IPR004378">
    <property type="entry name" value="F420H2_quin_Rdtase"/>
</dbReference>
<organism evidence="3 4">
    <name type="scientific">Rhodococcus daqingensis</name>
    <dbReference type="NCBI Taxonomy" id="2479363"/>
    <lineage>
        <taxon>Bacteria</taxon>
        <taxon>Bacillati</taxon>
        <taxon>Actinomycetota</taxon>
        <taxon>Actinomycetes</taxon>
        <taxon>Mycobacteriales</taxon>
        <taxon>Nocardiaceae</taxon>
        <taxon>Rhodococcus</taxon>
    </lineage>
</organism>
<dbReference type="PANTHER" id="PTHR39428:SF1">
    <property type="entry name" value="F420H(2)-DEPENDENT QUINONE REDUCTASE RV1261C"/>
    <property type="match status" value="1"/>
</dbReference>
<evidence type="ECO:0000313" key="3">
    <source>
        <dbReference type="EMBL" id="MFC7446445.1"/>
    </source>
</evidence>
<comment type="caution">
    <text evidence="3">The sequence shown here is derived from an EMBL/GenBank/DDBJ whole genome shotgun (WGS) entry which is preliminary data.</text>
</comment>
<dbReference type="NCBIfam" id="TIGR00026">
    <property type="entry name" value="hi_GC_TIGR00026"/>
    <property type="match status" value="1"/>
</dbReference>
<name>A0ABW2RRM4_9NOCA</name>
<comment type="similarity">
    <text evidence="1">Belongs to the F420H(2)-dependent quinone reductase family.</text>
</comment>
<dbReference type="PANTHER" id="PTHR39428">
    <property type="entry name" value="F420H(2)-DEPENDENT QUINONE REDUCTASE RV1261C"/>
    <property type="match status" value="1"/>
</dbReference>
<protein>
    <submittedName>
        <fullName evidence="3">Nitroreductase family deazaflavin-dependent oxidoreductase</fullName>
    </submittedName>
</protein>
<evidence type="ECO:0000256" key="1">
    <source>
        <dbReference type="ARBA" id="ARBA00008710"/>
    </source>
</evidence>
<dbReference type="RefSeq" id="WP_378400613.1">
    <property type="nucleotide sequence ID" value="NZ_JBHTCS010000001.1"/>
</dbReference>